<dbReference type="EMBL" id="CP001751">
    <property type="protein sequence ID" value="ADE39836.1"/>
    <property type="molecule type" value="Genomic_DNA"/>
</dbReference>
<evidence type="ECO:0000256" key="2">
    <source>
        <dbReference type="ARBA" id="ARBA00004613"/>
    </source>
</evidence>
<keyword evidence="5" id="KW-0732">Signal</keyword>
<dbReference type="CDD" id="cd10973">
    <property type="entry name" value="CE4_DAC_u4_5s"/>
    <property type="match status" value="1"/>
</dbReference>
<dbReference type="HOGENOM" id="CLU_030024_0_1_5"/>
<evidence type="ECO:0000259" key="7">
    <source>
        <dbReference type="PROSITE" id="PS51677"/>
    </source>
</evidence>
<sequence>MGALLRSKFLKLYMMVMLVIAYATGVGAALAADHASILMYHRFGETKYPTTNIRLEQFDAHLERLQSGDFTVWPLPRIVEYLQSGQPLPDRTVAITIDDAYLSVYQEAWPRLKALNMPFTLFVATQPIDANRYGYMTWDQIRELQSAGVTIGSQTRTHPHMHQISIERSKSEIAESNARFIAELGLRPDLFAYPYGEYDMQVIQAVMDAGFIAAFGQNSGIAHGYNGFYELPRFAMNEQYGTLSRLDLAINGLPLKVDQITPEDVILDQNPPIYGFTLAPDMDKPKQLRCFNSIYGKLDVTIMGRRAEIRLPGPLNGKRARVNCTMPGEDGRWRWFGRQFLNR</sequence>
<name>D5BU89_PUNMI</name>
<dbReference type="Proteomes" id="UP000007460">
    <property type="component" value="Chromosome"/>
</dbReference>
<dbReference type="PANTHER" id="PTHR34216:SF3">
    <property type="entry name" value="POLY-BETA-1,6-N-ACETYL-D-GLUCOSAMINE N-DEACETYLASE"/>
    <property type="match status" value="1"/>
</dbReference>
<dbReference type="GO" id="GO:0005576">
    <property type="term" value="C:extracellular region"/>
    <property type="evidence" value="ECO:0007669"/>
    <property type="project" value="UniProtKB-SubCell"/>
</dbReference>
<dbReference type="Gene3D" id="3.20.20.370">
    <property type="entry name" value="Glycoside hydrolase/deacetylase"/>
    <property type="match status" value="1"/>
</dbReference>
<reference evidence="8 9" key="1">
    <citation type="journal article" date="2010" name="J. Bacteriol.">
        <title>Complete genome sequence of "Candidatus Puniceispirillum marinum" IMCC1322, a representative of the SAR116 clade in the Alphaproteobacteria.</title>
        <authorList>
            <person name="Oh H.M."/>
            <person name="Kwon K.K."/>
            <person name="Kang I."/>
            <person name="Kang S.G."/>
            <person name="Lee J.H."/>
            <person name="Kim S.J."/>
            <person name="Cho J.C."/>
        </authorList>
    </citation>
    <scope>NUCLEOTIDE SEQUENCE [LARGE SCALE GENOMIC DNA]</scope>
    <source>
        <strain evidence="8 9">IMCC1322</strain>
    </source>
</reference>
<dbReference type="InterPro" id="IPR002509">
    <property type="entry name" value="NODB_dom"/>
</dbReference>
<keyword evidence="8" id="KW-0326">Glycosidase</keyword>
<keyword evidence="9" id="KW-1185">Reference proteome</keyword>
<dbReference type="InterPro" id="IPR011330">
    <property type="entry name" value="Glyco_hydro/deAcase_b/a-brl"/>
</dbReference>
<feature type="domain" description="NodB homology" evidence="7">
    <location>
        <begin position="91"/>
        <end position="343"/>
    </location>
</feature>
<dbReference type="PROSITE" id="PS51677">
    <property type="entry name" value="NODB"/>
    <property type="match status" value="1"/>
</dbReference>
<evidence type="ECO:0000256" key="3">
    <source>
        <dbReference type="ARBA" id="ARBA00010973"/>
    </source>
</evidence>
<dbReference type="SUPFAM" id="SSF88713">
    <property type="entry name" value="Glycoside hydrolase/deacetylase"/>
    <property type="match status" value="1"/>
</dbReference>
<evidence type="ECO:0000313" key="8">
    <source>
        <dbReference type="EMBL" id="ADE39836.1"/>
    </source>
</evidence>
<dbReference type="GO" id="GO:0045493">
    <property type="term" value="P:xylan catabolic process"/>
    <property type="evidence" value="ECO:0007669"/>
    <property type="project" value="UniProtKB-KW"/>
</dbReference>
<dbReference type="PANTHER" id="PTHR34216">
    <property type="match status" value="1"/>
</dbReference>
<evidence type="ECO:0000313" key="9">
    <source>
        <dbReference type="Proteomes" id="UP000007460"/>
    </source>
</evidence>
<keyword evidence="8" id="KW-0858">Xylan degradation</keyword>
<dbReference type="OrthoDB" id="9782872at2"/>
<keyword evidence="8" id="KW-0119">Carbohydrate metabolism</keyword>
<dbReference type="RefSeq" id="WP_013046463.1">
    <property type="nucleotide sequence ID" value="NC_014010.1"/>
</dbReference>
<dbReference type="STRING" id="488538.SAR116_1593"/>
<protein>
    <recommendedName>
        <fullName evidence="4">Chitooligosaccharide deacetylase</fullName>
    </recommendedName>
    <alternativeName>
        <fullName evidence="6">Nodulation protein B</fullName>
    </alternativeName>
</protein>
<dbReference type="eggNOG" id="COG0726">
    <property type="taxonomic scope" value="Bacteria"/>
</dbReference>
<dbReference type="GO" id="GO:0016798">
    <property type="term" value="F:hydrolase activity, acting on glycosyl bonds"/>
    <property type="evidence" value="ECO:0007669"/>
    <property type="project" value="UniProtKB-KW"/>
</dbReference>
<gene>
    <name evidence="8" type="ordered locus">SAR116_1593</name>
</gene>
<dbReference type="Pfam" id="PF01522">
    <property type="entry name" value="Polysacc_deac_1"/>
    <property type="match status" value="1"/>
</dbReference>
<comment type="function">
    <text evidence="1">Is involved in generating a small heat-stable compound (Nod), an acylated oligomer of N-acetylglucosamine, that stimulates mitosis in various plant protoplasts.</text>
</comment>
<organism evidence="8 9">
    <name type="scientific">Puniceispirillum marinum (strain IMCC1322)</name>
    <dbReference type="NCBI Taxonomy" id="488538"/>
    <lineage>
        <taxon>Bacteria</taxon>
        <taxon>Pseudomonadati</taxon>
        <taxon>Pseudomonadota</taxon>
        <taxon>Alphaproteobacteria</taxon>
        <taxon>Candidatus Puniceispirillales</taxon>
        <taxon>Candidatus Puniceispirillaceae</taxon>
        <taxon>Candidatus Puniceispirillum</taxon>
    </lineage>
</organism>
<dbReference type="AlphaFoldDB" id="D5BU89"/>
<evidence type="ECO:0000256" key="5">
    <source>
        <dbReference type="ARBA" id="ARBA00022729"/>
    </source>
</evidence>
<dbReference type="GO" id="GO:0016810">
    <property type="term" value="F:hydrolase activity, acting on carbon-nitrogen (but not peptide) bonds"/>
    <property type="evidence" value="ECO:0007669"/>
    <property type="project" value="InterPro"/>
</dbReference>
<accession>D5BU89</accession>
<comment type="subcellular location">
    <subcellularLocation>
        <location evidence="2">Secreted</location>
    </subcellularLocation>
</comment>
<proteinExistence type="inferred from homology"/>
<evidence type="ECO:0000256" key="4">
    <source>
        <dbReference type="ARBA" id="ARBA00020071"/>
    </source>
</evidence>
<evidence type="ECO:0000256" key="1">
    <source>
        <dbReference type="ARBA" id="ARBA00003236"/>
    </source>
</evidence>
<keyword evidence="8" id="KW-0378">Hydrolase</keyword>
<keyword evidence="8" id="KW-0624">Polysaccharide degradation</keyword>
<comment type="similarity">
    <text evidence="3">Belongs to the polysaccharide deacetylase family.</text>
</comment>
<dbReference type="InterPro" id="IPR051398">
    <property type="entry name" value="Polysacch_Deacetylase"/>
</dbReference>
<evidence type="ECO:0000256" key="6">
    <source>
        <dbReference type="ARBA" id="ARBA00032976"/>
    </source>
</evidence>
<dbReference type="KEGG" id="apb:SAR116_1593"/>